<dbReference type="Pfam" id="PF00651">
    <property type="entry name" value="BTB"/>
    <property type="match status" value="1"/>
</dbReference>
<reference evidence="2 3" key="1">
    <citation type="submission" date="2024-04" db="EMBL/GenBank/DDBJ databases">
        <title>Phyllosticta paracitricarpa is synonymous to the EU quarantine fungus P. citricarpa based on phylogenomic analyses.</title>
        <authorList>
            <consortium name="Lawrence Berkeley National Laboratory"/>
            <person name="Van Ingen-Buijs V.A."/>
            <person name="Van Westerhoven A.C."/>
            <person name="Haridas S."/>
            <person name="Skiadas P."/>
            <person name="Martin F."/>
            <person name="Groenewald J.Z."/>
            <person name="Crous P.W."/>
            <person name="Seidl M.F."/>
        </authorList>
    </citation>
    <scope>NUCLEOTIDE SEQUENCE [LARGE SCALE GENOMIC DNA]</scope>
    <source>
        <strain evidence="2 3">CBS 123374</strain>
    </source>
</reference>
<proteinExistence type="predicted"/>
<feature type="domain" description="BTB" evidence="1">
    <location>
        <begin position="9"/>
        <end position="77"/>
    </location>
</feature>
<gene>
    <name evidence="2" type="ORF">HDK90DRAFT_497617</name>
</gene>
<evidence type="ECO:0000313" key="2">
    <source>
        <dbReference type="EMBL" id="KAK8224624.1"/>
    </source>
</evidence>
<comment type="caution">
    <text evidence="2">The sequence shown here is derived from an EMBL/GenBank/DDBJ whole genome shotgun (WGS) entry which is preliminary data.</text>
</comment>
<name>A0ABR1YBQ6_9PEZI</name>
<protein>
    <recommendedName>
        <fullName evidence="1">BTB domain-containing protein</fullName>
    </recommendedName>
</protein>
<dbReference type="EMBL" id="JBBWRZ010000012">
    <property type="protein sequence ID" value="KAK8224624.1"/>
    <property type="molecule type" value="Genomic_DNA"/>
</dbReference>
<dbReference type="PROSITE" id="PS50097">
    <property type="entry name" value="BTB"/>
    <property type="match status" value="1"/>
</dbReference>
<dbReference type="Gene3D" id="3.30.710.10">
    <property type="entry name" value="Potassium Channel Kv1.1, Chain A"/>
    <property type="match status" value="1"/>
</dbReference>
<keyword evidence="3" id="KW-1185">Reference proteome</keyword>
<evidence type="ECO:0000313" key="3">
    <source>
        <dbReference type="Proteomes" id="UP001492380"/>
    </source>
</evidence>
<sequence>MLFGDCKGVDVKLLVGTNNQEFHVEKWNLVYHSTVFQHLIRDQNDPRFEPLVVKNVEPDAFQLFNTWMSTGELPQLQDEHLLALCRQENEPIEIIWDDLMSRAYMFAMEFGCHQFARDIYRAYAWILARSRDEENNFDALLIKDTLFWLIREAPNYPLSELFAMEFVENWSRTEEGREALLFDCLPLSFLQKVTECYRSVQQKKQANGGVLPGTVVLPPPRRRWREAAANTRNVAAPMEIREPDHLSPNQWFLQRFLSLISL</sequence>
<organism evidence="2 3">
    <name type="scientific">Phyllosticta capitalensis</name>
    <dbReference type="NCBI Taxonomy" id="121624"/>
    <lineage>
        <taxon>Eukaryota</taxon>
        <taxon>Fungi</taxon>
        <taxon>Dikarya</taxon>
        <taxon>Ascomycota</taxon>
        <taxon>Pezizomycotina</taxon>
        <taxon>Dothideomycetes</taxon>
        <taxon>Dothideomycetes incertae sedis</taxon>
        <taxon>Botryosphaeriales</taxon>
        <taxon>Phyllostictaceae</taxon>
        <taxon>Phyllosticta</taxon>
    </lineage>
</organism>
<dbReference type="InterPro" id="IPR000210">
    <property type="entry name" value="BTB/POZ_dom"/>
</dbReference>
<accession>A0ABR1YBQ6</accession>
<dbReference type="Proteomes" id="UP001492380">
    <property type="component" value="Unassembled WGS sequence"/>
</dbReference>
<dbReference type="SUPFAM" id="SSF54695">
    <property type="entry name" value="POZ domain"/>
    <property type="match status" value="1"/>
</dbReference>
<evidence type="ECO:0000259" key="1">
    <source>
        <dbReference type="PROSITE" id="PS50097"/>
    </source>
</evidence>
<dbReference type="InterPro" id="IPR011333">
    <property type="entry name" value="SKP1/BTB/POZ_sf"/>
</dbReference>